<dbReference type="Proteomes" id="UP001165565">
    <property type="component" value="Unassembled WGS sequence"/>
</dbReference>
<evidence type="ECO:0000313" key="3">
    <source>
        <dbReference type="Proteomes" id="UP001165565"/>
    </source>
</evidence>
<gene>
    <name evidence="2" type="ORF">NEE01_20625</name>
</gene>
<dbReference type="AlphaFoldDB" id="A0AA41ZBW9"/>
<keyword evidence="1" id="KW-0472">Membrane</keyword>
<proteinExistence type="predicted"/>
<keyword evidence="3" id="KW-1185">Reference proteome</keyword>
<dbReference type="EMBL" id="JANFAV010000019">
    <property type="protein sequence ID" value="MCW6537190.1"/>
    <property type="molecule type" value="Genomic_DNA"/>
</dbReference>
<feature type="transmembrane region" description="Helical" evidence="1">
    <location>
        <begin position="45"/>
        <end position="66"/>
    </location>
</feature>
<evidence type="ECO:0000313" key="2">
    <source>
        <dbReference type="EMBL" id="MCW6537190.1"/>
    </source>
</evidence>
<keyword evidence="1" id="KW-1133">Transmembrane helix</keyword>
<comment type="caution">
    <text evidence="2">The sequence shown here is derived from an EMBL/GenBank/DDBJ whole genome shotgun (WGS) entry which is preliminary data.</text>
</comment>
<reference evidence="2" key="1">
    <citation type="submission" date="2022-06" db="EMBL/GenBank/DDBJ databases">
        <title>Sphingomonas sp. nov. isolated from rhizosphere soil of tomato.</title>
        <authorList>
            <person name="Dong H."/>
            <person name="Gao R."/>
        </authorList>
    </citation>
    <scope>NUCLEOTIDE SEQUENCE</scope>
    <source>
        <strain evidence="2">MMSM24</strain>
    </source>
</reference>
<name>A0AA41ZBW9_9SPHN</name>
<organism evidence="2 3">
    <name type="scientific">Sphingomonas lycopersici</name>
    <dbReference type="NCBI Taxonomy" id="2951807"/>
    <lineage>
        <taxon>Bacteria</taxon>
        <taxon>Pseudomonadati</taxon>
        <taxon>Pseudomonadota</taxon>
        <taxon>Alphaproteobacteria</taxon>
        <taxon>Sphingomonadales</taxon>
        <taxon>Sphingomonadaceae</taxon>
        <taxon>Sphingomonas</taxon>
    </lineage>
</organism>
<accession>A0AA41ZBW9</accession>
<keyword evidence="1" id="KW-0812">Transmembrane</keyword>
<dbReference type="RefSeq" id="WP_265271081.1">
    <property type="nucleotide sequence ID" value="NZ_JANFAV010000019.1"/>
</dbReference>
<evidence type="ECO:0000256" key="1">
    <source>
        <dbReference type="SAM" id="Phobius"/>
    </source>
</evidence>
<protein>
    <submittedName>
        <fullName evidence="2">Uncharacterized protein</fullName>
    </submittedName>
</protein>
<sequence>MSDTSEQTIAAARAAYERITGARYDAGYMLRRRRDSGVQRLGKRLARIAIADAAILVAAVVIGLIIPLGIMGATAVMALLLAATVTLAIWPPDAPVAPERLRQADIRALPTQTARWLDSQRAALPAPAVAVADRIGVRLDTLGAQLAGLNEETPATGEIRRLVGEQLPEFVRDYQRVPRELRGTPRNGKTPDRQLTDGLELIERQIGQMSEELAQGDLDSLATRGRYLEVKYRGGEG</sequence>